<feature type="region of interest" description="Disordered" evidence="1">
    <location>
        <begin position="375"/>
        <end position="399"/>
    </location>
</feature>
<dbReference type="RefSeq" id="XP_034234066.1">
    <property type="nucleotide sequence ID" value="XM_034378175.1"/>
</dbReference>
<evidence type="ECO:0000313" key="3">
    <source>
        <dbReference type="RefSeq" id="XP_034234066.1"/>
    </source>
</evidence>
<feature type="compositionally biased region" description="Low complexity" evidence="1">
    <location>
        <begin position="125"/>
        <end position="136"/>
    </location>
</feature>
<sequence>MSLMSFLPTTPLRGLDSHGVGGSSQVFQGSTTMTMAMTAASTVWAPTPASTPDDLWLCLASEEPDDGVFSVLNLDHDRFLEELDQEKAVNAVGAVCGRLAAMKTQPDAAGGDNNAPGSPVTPGKSTGKTSGADAASGGDGGDLKGCSRRACKSGLLERMRSRMAADVSRGRGCSLLRANINAVRRLRSSPVVSAGCGREGREGREWRAAAVLQAAWRRFVLRHAFLHLREVVRQFAASGTRGALQSVNPREAHLADAASDIVVRFRLAGDDSSLLPVLVYKMFTRRPVVDVCRGCCGRLLDCSGAGAAAYATAAAGTTTARSAPAAPAARSCVGCRSQSVCCLLFASYKRVENNDWRHCHLGLFDPERCPARGVPRGGVARTAAKRRPAKRATPGTAPGALSAAASWTATATATVAAKKKLSVQEKERLAKITLLRKLYGYGQGDEIVCPPPSPSLSSKRPSLLQDDDVLTVVPVPDLPDLAGQHVESAAEPATGRARDARCPEQPDEQTRVSDAYYDRLMASWGL</sequence>
<organism evidence="3">
    <name type="scientific">Thrips palmi</name>
    <name type="common">Melon thrips</name>
    <dbReference type="NCBI Taxonomy" id="161013"/>
    <lineage>
        <taxon>Eukaryota</taxon>
        <taxon>Metazoa</taxon>
        <taxon>Ecdysozoa</taxon>
        <taxon>Arthropoda</taxon>
        <taxon>Hexapoda</taxon>
        <taxon>Insecta</taxon>
        <taxon>Pterygota</taxon>
        <taxon>Neoptera</taxon>
        <taxon>Paraneoptera</taxon>
        <taxon>Thysanoptera</taxon>
        <taxon>Terebrantia</taxon>
        <taxon>Thripoidea</taxon>
        <taxon>Thripidae</taxon>
        <taxon>Thrips</taxon>
    </lineage>
</organism>
<gene>
    <name evidence="3" type="primary">LOC117641070</name>
</gene>
<accession>A0A6P8YCK3</accession>
<feature type="compositionally biased region" description="Basic and acidic residues" evidence="1">
    <location>
        <begin position="496"/>
        <end position="511"/>
    </location>
</feature>
<feature type="region of interest" description="Disordered" evidence="1">
    <location>
        <begin position="106"/>
        <end position="141"/>
    </location>
</feature>
<evidence type="ECO:0000313" key="2">
    <source>
        <dbReference type="Proteomes" id="UP000515158"/>
    </source>
</evidence>
<dbReference type="AlphaFoldDB" id="A0A6P8YCK3"/>
<reference evidence="3" key="1">
    <citation type="submission" date="2025-08" db="UniProtKB">
        <authorList>
            <consortium name="RefSeq"/>
        </authorList>
    </citation>
    <scope>IDENTIFICATION</scope>
    <source>
        <tissue evidence="3">Total insect</tissue>
    </source>
</reference>
<proteinExistence type="predicted"/>
<dbReference type="InParanoid" id="A0A6P8YCK3"/>
<dbReference type="PANTHER" id="PTHR33504:SF2">
    <property type="entry name" value="PROTEIN MFI"/>
    <property type="match status" value="1"/>
</dbReference>
<evidence type="ECO:0000256" key="1">
    <source>
        <dbReference type="SAM" id="MobiDB-lite"/>
    </source>
</evidence>
<dbReference type="GeneID" id="117641070"/>
<protein>
    <submittedName>
        <fullName evidence="3">Uncharacterized protein LOC117641070</fullName>
    </submittedName>
</protein>
<dbReference type="PANTHER" id="PTHR33504">
    <property type="entry name" value="NADH DEHYDROGENASE (UBIQUINONE) 1 BETA SUBCOMPLEX, 4"/>
    <property type="match status" value="1"/>
</dbReference>
<dbReference type="Proteomes" id="UP000515158">
    <property type="component" value="Unplaced"/>
</dbReference>
<feature type="region of interest" description="Disordered" evidence="1">
    <location>
        <begin position="486"/>
        <end position="511"/>
    </location>
</feature>
<name>A0A6P8YCK3_THRPL</name>
<dbReference type="KEGG" id="tpal:117641070"/>
<keyword evidence="2" id="KW-1185">Reference proteome</keyword>
<dbReference type="OrthoDB" id="6726189at2759"/>